<evidence type="ECO:0000256" key="4">
    <source>
        <dbReference type="ARBA" id="ARBA00022679"/>
    </source>
</evidence>
<dbReference type="GO" id="GO:0004674">
    <property type="term" value="F:protein serine/threonine kinase activity"/>
    <property type="evidence" value="ECO:0007669"/>
    <property type="project" value="UniProtKB-KW"/>
</dbReference>
<dbReference type="AlphaFoldDB" id="V6LEN4"/>
<dbReference type="InterPro" id="IPR011009">
    <property type="entry name" value="Kinase-like_dom_sf"/>
</dbReference>
<dbReference type="GO" id="GO:0005524">
    <property type="term" value="F:ATP binding"/>
    <property type="evidence" value="ECO:0007669"/>
    <property type="project" value="UniProtKB-UniRule"/>
</dbReference>
<dbReference type="EMBL" id="AUWU02000005">
    <property type="protein sequence ID" value="KAH0572967.1"/>
    <property type="molecule type" value="Genomic_DNA"/>
</dbReference>
<dbReference type="InterPro" id="IPR017441">
    <property type="entry name" value="Protein_kinase_ATP_BS"/>
</dbReference>
<feature type="binding site" evidence="10">
    <location>
        <position position="35"/>
    </location>
    <ligand>
        <name>ATP</name>
        <dbReference type="ChEBI" id="CHEBI:30616"/>
    </ligand>
</feature>
<dbReference type="SUPFAM" id="SSF56112">
    <property type="entry name" value="Protein kinase-like (PK-like)"/>
    <property type="match status" value="1"/>
</dbReference>
<dbReference type="Gene3D" id="3.30.200.20">
    <property type="entry name" value="Phosphorylase Kinase, domain 1"/>
    <property type="match status" value="1"/>
</dbReference>
<evidence type="ECO:0000256" key="1">
    <source>
        <dbReference type="ARBA" id="ARBA00010886"/>
    </source>
</evidence>
<reference evidence="14 15" key="1">
    <citation type="journal article" date="2014" name="PLoS Genet.">
        <title>The Genome of Spironucleus salmonicida Highlights a Fish Pathogen Adapted to Fluctuating Environments.</title>
        <authorList>
            <person name="Xu F."/>
            <person name="Jerlstrom-Hultqvist J."/>
            <person name="Einarsson E."/>
            <person name="Astvaldsson A."/>
            <person name="Svard S.G."/>
            <person name="Andersson J.O."/>
        </authorList>
    </citation>
    <scope>NUCLEOTIDE SEQUENCE</scope>
    <source>
        <strain evidence="15">ATCC 50377</strain>
    </source>
</reference>
<dbReference type="Pfam" id="PF00069">
    <property type="entry name" value="Pkinase"/>
    <property type="match status" value="1"/>
</dbReference>
<dbReference type="VEuPathDB" id="GiardiaDB:SS50377_25082"/>
<gene>
    <name evidence="14" type="ORF">SS50377_17399</name>
    <name evidence="15" type="ORF">SS50377_25082</name>
</gene>
<keyword evidence="7 10" id="KW-0067">ATP-binding</keyword>
<dbReference type="PROSITE" id="PS50011">
    <property type="entry name" value="PROTEIN_KINASE_DOM"/>
    <property type="match status" value="1"/>
</dbReference>
<comment type="catalytic activity">
    <reaction evidence="9">
        <text>L-seryl-[protein] + ATP = O-phospho-L-seryl-[protein] + ADP + H(+)</text>
        <dbReference type="Rhea" id="RHEA:17989"/>
        <dbReference type="Rhea" id="RHEA-COMP:9863"/>
        <dbReference type="Rhea" id="RHEA-COMP:11604"/>
        <dbReference type="ChEBI" id="CHEBI:15378"/>
        <dbReference type="ChEBI" id="CHEBI:29999"/>
        <dbReference type="ChEBI" id="CHEBI:30616"/>
        <dbReference type="ChEBI" id="CHEBI:83421"/>
        <dbReference type="ChEBI" id="CHEBI:456216"/>
        <dbReference type="EC" id="2.7.11.1"/>
    </reaction>
</comment>
<dbReference type="PROSITE" id="PS00107">
    <property type="entry name" value="PROTEIN_KINASE_ATP"/>
    <property type="match status" value="1"/>
</dbReference>
<keyword evidence="16" id="KW-1185">Reference proteome</keyword>
<dbReference type="PANTHER" id="PTHR44899:SF6">
    <property type="entry name" value="SERINE_THREONINE PROTEIN KINASE"/>
    <property type="match status" value="1"/>
</dbReference>
<evidence type="ECO:0000256" key="9">
    <source>
        <dbReference type="ARBA" id="ARBA00048679"/>
    </source>
</evidence>
<dbReference type="FunFam" id="3.30.200.20:FF:000097">
    <property type="entry name" value="Probable serine/threonine-protein kinase nek1"/>
    <property type="match status" value="1"/>
</dbReference>
<dbReference type="PANTHER" id="PTHR44899">
    <property type="entry name" value="CAMK FAMILY PROTEIN KINASE"/>
    <property type="match status" value="1"/>
</dbReference>
<name>V6LEN4_9EUKA</name>
<accession>V6LEN4</accession>
<keyword evidence="3 11" id="KW-0723">Serine/threonine-protein kinase</keyword>
<keyword evidence="5 10" id="KW-0547">Nucleotide-binding</keyword>
<evidence type="ECO:0000256" key="11">
    <source>
        <dbReference type="RuleBase" id="RU000304"/>
    </source>
</evidence>
<feature type="compositionally biased region" description="Polar residues" evidence="12">
    <location>
        <begin position="368"/>
        <end position="406"/>
    </location>
</feature>
<evidence type="ECO:0000256" key="3">
    <source>
        <dbReference type="ARBA" id="ARBA00022527"/>
    </source>
</evidence>
<evidence type="ECO:0000259" key="13">
    <source>
        <dbReference type="PROSITE" id="PS50011"/>
    </source>
</evidence>
<evidence type="ECO:0000256" key="2">
    <source>
        <dbReference type="ARBA" id="ARBA00012513"/>
    </source>
</evidence>
<dbReference type="InterPro" id="IPR000719">
    <property type="entry name" value="Prot_kinase_dom"/>
</dbReference>
<evidence type="ECO:0000256" key="12">
    <source>
        <dbReference type="SAM" id="MobiDB-lite"/>
    </source>
</evidence>
<evidence type="ECO:0000313" key="16">
    <source>
        <dbReference type="Proteomes" id="UP000018208"/>
    </source>
</evidence>
<dbReference type="Proteomes" id="UP000018208">
    <property type="component" value="Unassembled WGS sequence"/>
</dbReference>
<dbReference type="SMART" id="SM00220">
    <property type="entry name" value="S_TKc"/>
    <property type="match status" value="1"/>
</dbReference>
<comment type="catalytic activity">
    <reaction evidence="8">
        <text>L-threonyl-[protein] + ATP = O-phospho-L-threonyl-[protein] + ADP + H(+)</text>
        <dbReference type="Rhea" id="RHEA:46608"/>
        <dbReference type="Rhea" id="RHEA-COMP:11060"/>
        <dbReference type="Rhea" id="RHEA-COMP:11605"/>
        <dbReference type="ChEBI" id="CHEBI:15378"/>
        <dbReference type="ChEBI" id="CHEBI:30013"/>
        <dbReference type="ChEBI" id="CHEBI:30616"/>
        <dbReference type="ChEBI" id="CHEBI:61977"/>
        <dbReference type="ChEBI" id="CHEBI:456216"/>
        <dbReference type="EC" id="2.7.11.1"/>
    </reaction>
</comment>
<dbReference type="PROSITE" id="PS00108">
    <property type="entry name" value="PROTEIN_KINASE_ST"/>
    <property type="match status" value="1"/>
</dbReference>
<organism evidence="14">
    <name type="scientific">Spironucleus salmonicida</name>
    <dbReference type="NCBI Taxonomy" id="348837"/>
    <lineage>
        <taxon>Eukaryota</taxon>
        <taxon>Metamonada</taxon>
        <taxon>Diplomonadida</taxon>
        <taxon>Hexamitidae</taxon>
        <taxon>Hexamitinae</taxon>
        <taxon>Spironucleus</taxon>
    </lineage>
</organism>
<feature type="domain" description="Protein kinase" evidence="13">
    <location>
        <begin position="6"/>
        <end position="266"/>
    </location>
</feature>
<proteinExistence type="inferred from homology"/>
<reference evidence="15" key="2">
    <citation type="submission" date="2020-12" db="EMBL/GenBank/DDBJ databases">
        <title>New Spironucleus salmonicida genome in near-complete chromosomes.</title>
        <authorList>
            <person name="Xu F."/>
            <person name="Kurt Z."/>
            <person name="Jimenez-Gonzalez A."/>
            <person name="Astvaldsson A."/>
            <person name="Andersson J.O."/>
            <person name="Svard S.G."/>
        </authorList>
    </citation>
    <scope>NUCLEOTIDE SEQUENCE</scope>
    <source>
        <strain evidence="15">ATCC 50377</strain>
    </source>
</reference>
<dbReference type="EMBL" id="KI546150">
    <property type="protein sequence ID" value="EST42952.1"/>
    <property type="molecule type" value="Genomic_DNA"/>
</dbReference>
<keyword evidence="6 14" id="KW-0418">Kinase</keyword>
<feature type="region of interest" description="Disordered" evidence="12">
    <location>
        <begin position="316"/>
        <end position="337"/>
    </location>
</feature>
<evidence type="ECO:0000256" key="10">
    <source>
        <dbReference type="PROSITE-ProRule" id="PRU10141"/>
    </source>
</evidence>
<evidence type="ECO:0000256" key="8">
    <source>
        <dbReference type="ARBA" id="ARBA00047899"/>
    </source>
</evidence>
<evidence type="ECO:0000256" key="6">
    <source>
        <dbReference type="ARBA" id="ARBA00022777"/>
    </source>
</evidence>
<comment type="similarity">
    <text evidence="1">Belongs to the protein kinase superfamily. NEK Ser/Thr protein kinase family. NIMA subfamily.</text>
</comment>
<evidence type="ECO:0000313" key="15">
    <source>
        <dbReference type="EMBL" id="KAH0572967.1"/>
    </source>
</evidence>
<dbReference type="InterPro" id="IPR051131">
    <property type="entry name" value="NEK_Ser/Thr_kinase_NIMA"/>
</dbReference>
<dbReference type="InterPro" id="IPR008271">
    <property type="entry name" value="Ser/Thr_kinase_AS"/>
</dbReference>
<dbReference type="EC" id="2.7.11.1" evidence="2"/>
<evidence type="ECO:0000313" key="14">
    <source>
        <dbReference type="EMBL" id="EST42952.1"/>
    </source>
</evidence>
<dbReference type="Gene3D" id="1.10.510.10">
    <property type="entry name" value="Transferase(Phosphotransferase) domain 1"/>
    <property type="match status" value="1"/>
</dbReference>
<dbReference type="OrthoDB" id="248923at2759"/>
<sequence length="432" mass="49056">MPKSDFRTLKHLGKGSYGSVSLVERSADSKIYALKEINVQKMATRDRQDQLNEIRILASLYHPNIIGYYDAFIENGKLYIVTEFADSGDLEGLIKKHQQSKTKMPENIIWSVLIQSLNALKLLHAKKILHRDIKSQNILVVQNQTDKGQPIYKIADFGVSKVLHEDLTKTAIGTPYYLSPEIWRCEKYNEKTDIYSLGCLIYELCMLKHPFSGRDMKDLQKNVLRGTYAKVNEFYSQDLRDVIGAMMLSQQNRRPGVVRLLSSDAVQQRKQLCPTKIDVDVLPGQATLIANGQNDMEFVEEPQMLNTIKMNPGIAKLMQGPMGGQQYGRTPTQKSDLGKFLPQNQYDKRDQWNKLAGLNLDHVEKKSSSQQVQIENNKPVSQLKNVTSQRSSTVPNRPQQSKQPIPSRQIPVGQKPGGLQQTRRAGVQRSYK</sequence>
<keyword evidence="4" id="KW-0808">Transferase</keyword>
<dbReference type="CDD" id="cd08215">
    <property type="entry name" value="STKc_Nek"/>
    <property type="match status" value="1"/>
</dbReference>
<protein>
    <recommendedName>
        <fullName evidence="2">non-specific serine/threonine protein kinase</fullName>
        <ecNumber evidence="2">2.7.11.1</ecNumber>
    </recommendedName>
</protein>
<feature type="region of interest" description="Disordered" evidence="12">
    <location>
        <begin position="366"/>
        <end position="432"/>
    </location>
</feature>
<evidence type="ECO:0000256" key="7">
    <source>
        <dbReference type="ARBA" id="ARBA00022840"/>
    </source>
</evidence>
<evidence type="ECO:0000256" key="5">
    <source>
        <dbReference type="ARBA" id="ARBA00022741"/>
    </source>
</evidence>